<dbReference type="Proteomes" id="UP000024635">
    <property type="component" value="Unassembled WGS sequence"/>
</dbReference>
<sequence length="138" mass="15471">MFSNRPICQCAVSKQSVTTQPLPKFGDLMNSACGDIRVGSYAIQSDRIFASILFPMMPRQCDMRIYQGTNVEEQVEPSSSSPLISSDVIPPRQHEDLLNDASSLHAKMLKFSQDLDAVIMRRKEVDAECSRLAEYEPL</sequence>
<gene>
    <name evidence="1" type="primary">Acey_s0480.g2235</name>
    <name evidence="1" type="ORF">Y032_0480g2235</name>
</gene>
<evidence type="ECO:0000313" key="1">
    <source>
        <dbReference type="EMBL" id="EYC43804.1"/>
    </source>
</evidence>
<proteinExistence type="predicted"/>
<comment type="caution">
    <text evidence="1">The sequence shown here is derived from an EMBL/GenBank/DDBJ whole genome shotgun (WGS) entry which is preliminary data.</text>
</comment>
<protein>
    <submittedName>
        <fullName evidence="1">Uncharacterized protein</fullName>
    </submittedName>
</protein>
<dbReference type="OrthoDB" id="5872236at2759"/>
<reference evidence="2" key="1">
    <citation type="journal article" date="2015" name="Nat. Genet.">
        <title>The genome and transcriptome of the zoonotic hookworm Ancylostoma ceylanicum identify infection-specific gene families.</title>
        <authorList>
            <person name="Schwarz E.M."/>
            <person name="Hu Y."/>
            <person name="Antoshechkin I."/>
            <person name="Miller M.M."/>
            <person name="Sternberg P.W."/>
            <person name="Aroian R.V."/>
        </authorList>
    </citation>
    <scope>NUCLEOTIDE SEQUENCE</scope>
    <source>
        <strain evidence="2">HY135</strain>
    </source>
</reference>
<name>A0A016WVF5_9BILA</name>
<organism evidence="1 2">
    <name type="scientific">Ancylostoma ceylanicum</name>
    <dbReference type="NCBI Taxonomy" id="53326"/>
    <lineage>
        <taxon>Eukaryota</taxon>
        <taxon>Metazoa</taxon>
        <taxon>Ecdysozoa</taxon>
        <taxon>Nematoda</taxon>
        <taxon>Chromadorea</taxon>
        <taxon>Rhabditida</taxon>
        <taxon>Rhabditina</taxon>
        <taxon>Rhabditomorpha</taxon>
        <taxon>Strongyloidea</taxon>
        <taxon>Ancylostomatidae</taxon>
        <taxon>Ancylostomatinae</taxon>
        <taxon>Ancylostoma</taxon>
    </lineage>
</organism>
<dbReference type="EMBL" id="JARK01000080">
    <property type="protein sequence ID" value="EYC43804.1"/>
    <property type="molecule type" value="Genomic_DNA"/>
</dbReference>
<dbReference type="AlphaFoldDB" id="A0A016WVF5"/>
<accession>A0A016WVF5</accession>
<keyword evidence="2" id="KW-1185">Reference proteome</keyword>
<evidence type="ECO:0000313" key="2">
    <source>
        <dbReference type="Proteomes" id="UP000024635"/>
    </source>
</evidence>